<feature type="domain" description="LCCL" evidence="1">
    <location>
        <begin position="12"/>
        <end position="111"/>
    </location>
</feature>
<dbReference type="InterPro" id="IPR036609">
    <property type="entry name" value="LCCL_sf"/>
</dbReference>
<dbReference type="InterPro" id="IPR051957">
    <property type="entry name" value="CRISP-LCCL_domain"/>
</dbReference>
<dbReference type="PROSITE" id="PS50820">
    <property type="entry name" value="LCCL"/>
    <property type="match status" value="6"/>
</dbReference>
<evidence type="ECO:0000259" key="1">
    <source>
        <dbReference type="PROSITE" id="PS50820"/>
    </source>
</evidence>
<feature type="domain" description="LCCL" evidence="1">
    <location>
        <begin position="115"/>
        <end position="207"/>
    </location>
</feature>
<protein>
    <submittedName>
        <fullName evidence="2">Uncharacterized protein LOC100175297</fullName>
    </submittedName>
</protein>
<evidence type="ECO:0000313" key="2">
    <source>
        <dbReference type="EMBL" id="CAB3260415.1"/>
    </source>
</evidence>
<reference evidence="2" key="1">
    <citation type="submission" date="2020-04" db="EMBL/GenBank/DDBJ databases">
        <authorList>
            <person name="Neveu A P."/>
        </authorList>
    </citation>
    <scope>NUCLEOTIDE SEQUENCE</scope>
    <source>
        <tissue evidence="2">Whole embryo</tissue>
    </source>
</reference>
<feature type="domain" description="LCCL" evidence="1">
    <location>
        <begin position="389"/>
        <end position="497"/>
    </location>
</feature>
<sequence>MSPADRSWRRGFSFSDLCKTDFSHVRHEYRNGVNFLSFTCPAGCDAFTSQLWGTDIYTQNSYICAAALHSGRLPVGGGHITVYKFPGVLEFIGSERNGIESQSGKNSTIAFAFQDYCKWPAAALTFNVNGTTMFNCPAGCNKSSKVLAGTTIYASLSYICIAAIHDGRLTDDGGLVTVYQLPGQYYYFGTKQFGLTSRSYGFFQTSFALSDPCTRQANQIYFSQTTYANFPCPAGCNATSSNVWGTIIYKDDSFICAAGIHDGRIPASGGVVSVYKVTGLTSYSGSEQNNVVSKSYGSWNRSFSFEDFCFKRINQVNFNGENSTTYLCPPDCQMKFYEVWGTVLYKDNSFICAAAIHYGAIADVGGVVTLYQAGKIKHFPNSTQNAITTNNLLTTWPRTAIAFKDLCAIQGYQLQFNGKNSVSFTCPPNCIRTSSQVWGTNVYSKRSHVCAAATHDGKISDSGGQFTIYKIGGLPSYTGSEQNGITSLTSRHRRRSITFDDPCTKQADHLVSVYFPCPPGCQNITKRLWGTDIYTDDSYICAAALHSNQIGTKGGLVQVSKGGAQFSFTGSTREGITSKSYGSWLRSFTFVRN</sequence>
<gene>
    <name evidence="2" type="primary">LOC100175297-001</name>
</gene>
<dbReference type="PANTHER" id="PTHR31331:SF1">
    <property type="entry name" value="CYSTEINE RICH SECRETORY PROTEIN LCCL DOMAIN CONTAINING 2"/>
    <property type="match status" value="1"/>
</dbReference>
<organism evidence="2">
    <name type="scientific">Phallusia mammillata</name>
    <dbReference type="NCBI Taxonomy" id="59560"/>
    <lineage>
        <taxon>Eukaryota</taxon>
        <taxon>Metazoa</taxon>
        <taxon>Chordata</taxon>
        <taxon>Tunicata</taxon>
        <taxon>Ascidiacea</taxon>
        <taxon>Phlebobranchia</taxon>
        <taxon>Ascidiidae</taxon>
        <taxon>Phallusia</taxon>
    </lineage>
</organism>
<dbReference type="Gene3D" id="2.170.130.20">
    <property type="entry name" value="LCCL-like domain"/>
    <property type="match status" value="6"/>
</dbReference>
<name>A0A6F9DGY8_9ASCI</name>
<dbReference type="AlphaFoldDB" id="A0A6F9DGY8"/>
<dbReference type="SUPFAM" id="SSF69848">
    <property type="entry name" value="LCCL domain"/>
    <property type="match status" value="6"/>
</dbReference>
<dbReference type="PANTHER" id="PTHR31331">
    <property type="entry name" value="LCCL DOMAIN PROTEIN (AFU_ORTHOLOGUE AFUA_5G08630)"/>
    <property type="match status" value="1"/>
</dbReference>
<accession>A0A6F9DGY8</accession>
<dbReference type="SMART" id="SM00603">
    <property type="entry name" value="LCCL"/>
    <property type="match status" value="6"/>
</dbReference>
<proteinExistence type="evidence at transcript level"/>
<dbReference type="EMBL" id="LR786361">
    <property type="protein sequence ID" value="CAB3260415.1"/>
    <property type="molecule type" value="mRNA"/>
</dbReference>
<feature type="domain" description="LCCL" evidence="1">
    <location>
        <begin position="517"/>
        <end position="588"/>
    </location>
</feature>
<feature type="domain" description="LCCL" evidence="1">
    <location>
        <begin position="309"/>
        <end position="389"/>
    </location>
</feature>
<dbReference type="InterPro" id="IPR004043">
    <property type="entry name" value="LCCL"/>
</dbReference>
<dbReference type="Pfam" id="PF03815">
    <property type="entry name" value="LCCL"/>
    <property type="match status" value="6"/>
</dbReference>
<feature type="domain" description="LCCL" evidence="1">
    <location>
        <begin position="207"/>
        <end position="303"/>
    </location>
</feature>